<dbReference type="AlphaFoldDB" id="A0A9N9Q319"/>
<dbReference type="OrthoDB" id="62952at2759"/>
<comment type="caution">
    <text evidence="2">The sequence shown here is derived from an EMBL/GenBank/DDBJ whole genome shotgun (WGS) entry which is preliminary data.</text>
</comment>
<keyword evidence="1" id="KW-0732">Signal</keyword>
<accession>A0A9N9Q319</accession>
<dbReference type="EMBL" id="CAJVRM010000236">
    <property type="protein sequence ID" value="CAG8977820.1"/>
    <property type="molecule type" value="Genomic_DNA"/>
</dbReference>
<organism evidence="2 3">
    <name type="scientific">Hymenoscyphus albidus</name>
    <dbReference type="NCBI Taxonomy" id="595503"/>
    <lineage>
        <taxon>Eukaryota</taxon>
        <taxon>Fungi</taxon>
        <taxon>Dikarya</taxon>
        <taxon>Ascomycota</taxon>
        <taxon>Pezizomycotina</taxon>
        <taxon>Leotiomycetes</taxon>
        <taxon>Helotiales</taxon>
        <taxon>Helotiaceae</taxon>
        <taxon>Hymenoscyphus</taxon>
    </lineage>
</organism>
<keyword evidence="3" id="KW-1185">Reference proteome</keyword>
<proteinExistence type="predicted"/>
<gene>
    <name evidence="2" type="ORF">HYALB_00008986</name>
</gene>
<sequence>MGLCLIAPQLMIAMLLASRTATQLSKEHDNVSDDHLRNSQGASLLCNQEIVRGLQSIITNCPTMSNHNDPTRSDFSKARTAPPGKPRCFLTHLLNLDIRVRIYKLLTNDILGRAESVIEELYDHQKAKKYLTHDQELCKQETPRYNLHPAILQTCKLVYEEAVEILYKENTFFAACFTKYGSRYGSAPPCAIVSPLTRNWKFSYHPAMSSTYISKEISPSFEKVRKWNIFLNPEDIQHNSDAGIRSLCQTICPGNPEEISFIIDTPKPCGELVPIEQLRIQNGYPEAVFYALNYFPQYLRNVGVVTFRMGTPEDVVDNAYMEKLIENQRWIDRYGLTNKYIGVTLDDAGLTHAVREGFTDCITAATPIEHLFLMFKILLWFCRSFECHEPFKAQMGLTADGLLDNLNNDMDFAEAMPLSLTEHPYQAYLKPCFRDIVSFLRTARRCVDEFGSTREFRWNRREIIEAHREHFNGIQAGKIQVENYCAPFFSQKERQEQATELDMKIIYDLLHAWCASFCRYGFFKDDAKIKDRTIDQEGRELRQILHNLPHERALQMAVNHYNAKDKGGFFQEVNKIYVALEKRYTDIEAATNELYSHDLFYYEEDEGYQIR</sequence>
<evidence type="ECO:0000256" key="1">
    <source>
        <dbReference type="SAM" id="SignalP"/>
    </source>
</evidence>
<feature type="chain" id="PRO_5040460317" evidence="1">
    <location>
        <begin position="18"/>
        <end position="611"/>
    </location>
</feature>
<evidence type="ECO:0000313" key="3">
    <source>
        <dbReference type="Proteomes" id="UP000701801"/>
    </source>
</evidence>
<feature type="signal peptide" evidence="1">
    <location>
        <begin position="1"/>
        <end position="17"/>
    </location>
</feature>
<protein>
    <submittedName>
        <fullName evidence="2">Uncharacterized protein</fullName>
    </submittedName>
</protein>
<name>A0A9N9Q319_9HELO</name>
<evidence type="ECO:0000313" key="2">
    <source>
        <dbReference type="EMBL" id="CAG8977820.1"/>
    </source>
</evidence>
<reference evidence="2" key="1">
    <citation type="submission" date="2021-07" db="EMBL/GenBank/DDBJ databases">
        <authorList>
            <person name="Durling M."/>
        </authorList>
    </citation>
    <scope>NUCLEOTIDE SEQUENCE</scope>
</reference>
<dbReference type="Proteomes" id="UP000701801">
    <property type="component" value="Unassembled WGS sequence"/>
</dbReference>